<evidence type="ECO:0000256" key="1">
    <source>
        <dbReference type="ARBA" id="ARBA00001286"/>
    </source>
</evidence>
<organism evidence="9 10">
    <name type="scientific">Gordonia hankookensis</name>
    <dbReference type="NCBI Taxonomy" id="589403"/>
    <lineage>
        <taxon>Bacteria</taxon>
        <taxon>Bacillati</taxon>
        <taxon>Actinomycetota</taxon>
        <taxon>Actinomycetes</taxon>
        <taxon>Mycobacteriales</taxon>
        <taxon>Gordoniaceae</taxon>
        <taxon>Gordonia</taxon>
    </lineage>
</organism>
<dbReference type="PANTHER" id="PTHR10815">
    <property type="entry name" value="METHYLATED-DNA--PROTEIN-CYSTEINE METHYLTRANSFERASE"/>
    <property type="match status" value="1"/>
</dbReference>
<evidence type="ECO:0000313" key="10">
    <source>
        <dbReference type="Proteomes" id="UP000602395"/>
    </source>
</evidence>
<comment type="catalytic activity">
    <reaction evidence="6">
        <text>a 6-O-methyl-2'-deoxyguanosine in DNA + L-cysteinyl-[protein] = S-methyl-L-cysteinyl-[protein] + a 2'-deoxyguanosine in DNA</text>
        <dbReference type="Rhea" id="RHEA:24000"/>
        <dbReference type="Rhea" id="RHEA-COMP:10131"/>
        <dbReference type="Rhea" id="RHEA-COMP:10132"/>
        <dbReference type="Rhea" id="RHEA-COMP:11367"/>
        <dbReference type="Rhea" id="RHEA-COMP:11368"/>
        <dbReference type="ChEBI" id="CHEBI:29950"/>
        <dbReference type="ChEBI" id="CHEBI:82612"/>
        <dbReference type="ChEBI" id="CHEBI:85445"/>
        <dbReference type="ChEBI" id="CHEBI:85448"/>
        <dbReference type="EC" id="2.1.1.63"/>
    </reaction>
</comment>
<dbReference type="InterPro" id="IPR001497">
    <property type="entry name" value="MethylDNA_cys_MeTrfase_AS"/>
</dbReference>
<dbReference type="PANTHER" id="PTHR10815:SF13">
    <property type="entry name" value="METHYLATED-DNA--PROTEIN-CYSTEINE METHYLTRANSFERASE"/>
    <property type="match status" value="1"/>
</dbReference>
<evidence type="ECO:0000259" key="7">
    <source>
        <dbReference type="Pfam" id="PF01035"/>
    </source>
</evidence>
<dbReference type="InterPro" id="IPR036631">
    <property type="entry name" value="MGMT_N_sf"/>
</dbReference>
<gene>
    <name evidence="9" type="ORF">IDF66_10980</name>
</gene>
<accession>A0ABR7WE82</accession>
<keyword evidence="4" id="KW-0227">DNA damage</keyword>
<evidence type="ECO:0000256" key="3">
    <source>
        <dbReference type="ARBA" id="ARBA00022679"/>
    </source>
</evidence>
<dbReference type="EMBL" id="JACWMS010000002">
    <property type="protein sequence ID" value="MBD1320112.1"/>
    <property type="molecule type" value="Genomic_DNA"/>
</dbReference>
<keyword evidence="10" id="KW-1185">Reference proteome</keyword>
<dbReference type="SUPFAM" id="SSF46767">
    <property type="entry name" value="Methylated DNA-protein cysteine methyltransferase, C-terminal domain"/>
    <property type="match status" value="1"/>
</dbReference>
<dbReference type="Pfam" id="PF02870">
    <property type="entry name" value="Methyltransf_1N"/>
    <property type="match status" value="1"/>
</dbReference>
<evidence type="ECO:0000259" key="8">
    <source>
        <dbReference type="Pfam" id="PF02870"/>
    </source>
</evidence>
<evidence type="ECO:0000256" key="4">
    <source>
        <dbReference type="ARBA" id="ARBA00022763"/>
    </source>
</evidence>
<evidence type="ECO:0000313" key="9">
    <source>
        <dbReference type="EMBL" id="MBD1320112.1"/>
    </source>
</evidence>
<keyword evidence="3" id="KW-0808">Transferase</keyword>
<name>A0ABR7WE82_9ACTN</name>
<proteinExistence type="predicted"/>
<comment type="catalytic activity">
    <reaction evidence="1">
        <text>a 4-O-methyl-thymidine in DNA + L-cysteinyl-[protein] = a thymidine in DNA + S-methyl-L-cysteinyl-[protein]</text>
        <dbReference type="Rhea" id="RHEA:53428"/>
        <dbReference type="Rhea" id="RHEA-COMP:10131"/>
        <dbReference type="Rhea" id="RHEA-COMP:10132"/>
        <dbReference type="Rhea" id="RHEA-COMP:13555"/>
        <dbReference type="Rhea" id="RHEA-COMP:13556"/>
        <dbReference type="ChEBI" id="CHEBI:29950"/>
        <dbReference type="ChEBI" id="CHEBI:82612"/>
        <dbReference type="ChEBI" id="CHEBI:137386"/>
        <dbReference type="ChEBI" id="CHEBI:137387"/>
        <dbReference type="EC" id="2.1.1.63"/>
    </reaction>
</comment>
<feature type="domain" description="Methylated-DNA-[protein]-cysteine S-methyltransferase DNA binding" evidence="7">
    <location>
        <begin position="79"/>
        <end position="157"/>
    </location>
</feature>
<dbReference type="Pfam" id="PF01035">
    <property type="entry name" value="DNA_binding_1"/>
    <property type="match status" value="1"/>
</dbReference>
<dbReference type="InterPro" id="IPR036217">
    <property type="entry name" value="MethylDNA_cys_MeTrfase_DNAb"/>
</dbReference>
<comment type="caution">
    <text evidence="9">The sequence shown here is derived from an EMBL/GenBank/DDBJ whole genome shotgun (WGS) entry which is preliminary data.</text>
</comment>
<dbReference type="PROSITE" id="PS00374">
    <property type="entry name" value="MGMT"/>
    <property type="match status" value="1"/>
</dbReference>
<evidence type="ECO:0000256" key="2">
    <source>
        <dbReference type="ARBA" id="ARBA00022603"/>
    </source>
</evidence>
<dbReference type="SUPFAM" id="SSF53155">
    <property type="entry name" value="Methylated DNA-protein cysteine methyltransferase domain"/>
    <property type="match status" value="1"/>
</dbReference>
<dbReference type="Proteomes" id="UP000602395">
    <property type="component" value="Unassembled WGS sequence"/>
</dbReference>
<dbReference type="InterPro" id="IPR036388">
    <property type="entry name" value="WH-like_DNA-bd_sf"/>
</dbReference>
<keyword evidence="5" id="KW-0234">DNA repair</keyword>
<sequence>METVRHAVIETSLGDATLVADDDVLVGCYLEIADTSAFGERVTPHHDPVLTLAVTQFEEYLAGDRTDFDVPLHAEGDAFSERVWSLLHDIPYGRTTTYGGLALRLGDKFLAQRVGRSLGQNPISVFIPCHRVIGADGALTGYAGGLERKRLLLELEEPPEVRAGRLF</sequence>
<evidence type="ECO:0000256" key="5">
    <source>
        <dbReference type="ARBA" id="ARBA00023204"/>
    </source>
</evidence>
<reference evidence="9 10" key="1">
    <citation type="submission" date="2020-09" db="EMBL/GenBank/DDBJ databases">
        <title>Novel species in genus Gordonia.</title>
        <authorList>
            <person name="Zhang G."/>
        </authorList>
    </citation>
    <scope>NUCLEOTIDE SEQUENCE [LARGE SCALE GENOMIC DNA]</scope>
    <source>
        <strain evidence="9 10">ON-33</strain>
    </source>
</reference>
<feature type="domain" description="Methylguanine DNA methyltransferase ribonuclease-like" evidence="8">
    <location>
        <begin position="4"/>
        <end position="73"/>
    </location>
</feature>
<dbReference type="NCBIfam" id="TIGR00589">
    <property type="entry name" value="ogt"/>
    <property type="match status" value="1"/>
</dbReference>
<dbReference type="RefSeq" id="WP_190266853.1">
    <property type="nucleotide sequence ID" value="NZ_BAABAD010000004.1"/>
</dbReference>
<dbReference type="InterPro" id="IPR014048">
    <property type="entry name" value="MethylDNA_cys_MeTrfase_DNA-bd"/>
</dbReference>
<protein>
    <submittedName>
        <fullName evidence="9">Methylated-DNA--[protein]-cysteine S-methyltransferase</fullName>
    </submittedName>
</protein>
<dbReference type="Gene3D" id="3.30.160.70">
    <property type="entry name" value="Methylated DNA-protein cysteine methyltransferase domain"/>
    <property type="match status" value="1"/>
</dbReference>
<keyword evidence="2" id="KW-0489">Methyltransferase</keyword>
<dbReference type="Gene3D" id="1.10.10.10">
    <property type="entry name" value="Winged helix-like DNA-binding domain superfamily/Winged helix DNA-binding domain"/>
    <property type="match status" value="1"/>
</dbReference>
<dbReference type="InterPro" id="IPR008332">
    <property type="entry name" value="MethylG_MeTrfase_N"/>
</dbReference>
<evidence type="ECO:0000256" key="6">
    <source>
        <dbReference type="ARBA" id="ARBA00049348"/>
    </source>
</evidence>
<dbReference type="CDD" id="cd06445">
    <property type="entry name" value="ATase"/>
    <property type="match status" value="1"/>
</dbReference>